<protein>
    <recommendedName>
        <fullName evidence="3">DUF4440 domain-containing protein</fullName>
    </recommendedName>
</protein>
<dbReference type="Proteomes" id="UP000541969">
    <property type="component" value="Unassembled WGS sequence"/>
</dbReference>
<evidence type="ECO:0000313" key="2">
    <source>
        <dbReference type="Proteomes" id="UP000541969"/>
    </source>
</evidence>
<dbReference type="EMBL" id="JACBZT010000001">
    <property type="protein sequence ID" value="NYJ07049.1"/>
    <property type="molecule type" value="Genomic_DNA"/>
</dbReference>
<reference evidence="1 2" key="1">
    <citation type="submission" date="2020-07" db="EMBL/GenBank/DDBJ databases">
        <title>Sequencing the genomes of 1000 actinobacteria strains.</title>
        <authorList>
            <person name="Klenk H.-P."/>
        </authorList>
    </citation>
    <scope>NUCLEOTIDE SEQUENCE [LARGE SCALE GENOMIC DNA]</scope>
    <source>
        <strain evidence="1 2">DSM 104001</strain>
    </source>
</reference>
<gene>
    <name evidence="1" type="ORF">GGQ55_003327</name>
</gene>
<proteinExistence type="predicted"/>
<organism evidence="1 2">
    <name type="scientific">Petropleomorpha daqingensis</name>
    <dbReference type="NCBI Taxonomy" id="2026353"/>
    <lineage>
        <taxon>Bacteria</taxon>
        <taxon>Bacillati</taxon>
        <taxon>Actinomycetota</taxon>
        <taxon>Actinomycetes</taxon>
        <taxon>Geodermatophilales</taxon>
        <taxon>Geodermatophilaceae</taxon>
        <taxon>Petropleomorpha</taxon>
    </lineage>
</organism>
<dbReference type="InterPro" id="IPR032710">
    <property type="entry name" value="NTF2-like_dom_sf"/>
</dbReference>
<dbReference type="SUPFAM" id="SSF54427">
    <property type="entry name" value="NTF2-like"/>
    <property type="match status" value="1"/>
</dbReference>
<keyword evidence="2" id="KW-1185">Reference proteome</keyword>
<evidence type="ECO:0008006" key="3">
    <source>
        <dbReference type="Google" id="ProtNLM"/>
    </source>
</evidence>
<sequence>MPVTARPDVLEFFDRYRHGADTSDPEVTRDCFAETFLSLDPRSATPVPREALIKALSGRAQLFGSIGVEGLKLTELSETPLDDLHTPVATTWTARFSHDTQDAEPLVLPSQFLLRRSADSWQIVVYLNSTDLAAVFAERRR</sequence>
<evidence type="ECO:0000313" key="1">
    <source>
        <dbReference type="EMBL" id="NYJ07049.1"/>
    </source>
</evidence>
<dbReference type="AlphaFoldDB" id="A0A853CJH2"/>
<accession>A0A853CJH2</accession>
<dbReference type="RefSeq" id="WP_179718597.1">
    <property type="nucleotide sequence ID" value="NZ_JACBZT010000001.1"/>
</dbReference>
<comment type="caution">
    <text evidence="1">The sequence shown here is derived from an EMBL/GenBank/DDBJ whole genome shotgun (WGS) entry which is preliminary data.</text>
</comment>
<name>A0A853CJH2_9ACTN</name>